<reference evidence="2 3" key="2">
    <citation type="submission" date="2017-08" db="EMBL/GenBank/DDBJ databases">
        <title>WGS of novel Burkholderia cepaca complex species.</title>
        <authorList>
            <person name="Lipuma J."/>
            <person name="Spilker T."/>
        </authorList>
    </citation>
    <scope>NUCLEOTIDE SEQUENCE [LARGE SCALE GENOMIC DNA]</scope>
    <source>
        <strain evidence="2 3">AU17325</strain>
    </source>
</reference>
<feature type="compositionally biased region" description="Low complexity" evidence="1">
    <location>
        <begin position="40"/>
        <end position="50"/>
    </location>
</feature>
<evidence type="ECO:0000313" key="2">
    <source>
        <dbReference type="EMBL" id="OXI38421.1"/>
    </source>
</evidence>
<reference evidence="3" key="1">
    <citation type="submission" date="2017-06" db="EMBL/GenBank/DDBJ databases">
        <authorList>
            <person name="LiPuma J."/>
            <person name="Spilker T."/>
        </authorList>
    </citation>
    <scope>NUCLEOTIDE SEQUENCE [LARGE SCALE GENOMIC DNA]</scope>
    <source>
        <strain evidence="3">AU17325</strain>
    </source>
</reference>
<dbReference type="EMBL" id="NKFA01000015">
    <property type="protein sequence ID" value="OXI38421.1"/>
    <property type="molecule type" value="Genomic_DNA"/>
</dbReference>
<evidence type="ECO:0000256" key="1">
    <source>
        <dbReference type="SAM" id="MobiDB-lite"/>
    </source>
</evidence>
<accession>A0A228I7K3</accession>
<protein>
    <submittedName>
        <fullName evidence="2">Uncharacterized protein</fullName>
    </submittedName>
</protein>
<gene>
    <name evidence="2" type="ORF">CFB84_29105</name>
</gene>
<feature type="compositionally biased region" description="Basic residues" evidence="1">
    <location>
        <begin position="20"/>
        <end position="31"/>
    </location>
</feature>
<evidence type="ECO:0000313" key="3">
    <source>
        <dbReference type="Proteomes" id="UP000214600"/>
    </source>
</evidence>
<feature type="region of interest" description="Disordered" evidence="1">
    <location>
        <begin position="20"/>
        <end position="53"/>
    </location>
</feature>
<dbReference type="Proteomes" id="UP000214600">
    <property type="component" value="Unassembled WGS sequence"/>
</dbReference>
<name>A0A228I7K3_9BURK</name>
<comment type="caution">
    <text evidence="2">The sequence shown here is derived from an EMBL/GenBank/DDBJ whole genome shotgun (WGS) entry which is preliminary data.</text>
</comment>
<sequence length="78" mass="8498">MGTECFRVDCAAVSISLRRNAARKRKERGRPHATLASHSAARGAAAPDAARGGRKGAFAPFAHDAMRHRFFDNRMTDS</sequence>
<proteinExistence type="predicted"/>
<organism evidence="2 3">
    <name type="scientific">Burkholderia aenigmatica</name>
    <dbReference type="NCBI Taxonomy" id="2015348"/>
    <lineage>
        <taxon>Bacteria</taxon>
        <taxon>Pseudomonadati</taxon>
        <taxon>Pseudomonadota</taxon>
        <taxon>Betaproteobacteria</taxon>
        <taxon>Burkholderiales</taxon>
        <taxon>Burkholderiaceae</taxon>
        <taxon>Burkholderia</taxon>
        <taxon>Burkholderia cepacia complex</taxon>
    </lineage>
</organism>
<dbReference type="AlphaFoldDB" id="A0A228I7K3"/>